<dbReference type="PATRIC" id="fig|662480.6.peg.1759"/>
<evidence type="ECO:0000256" key="2">
    <source>
        <dbReference type="ARBA" id="ARBA00022475"/>
    </source>
</evidence>
<dbReference type="Gene3D" id="1.10.287.950">
    <property type="entry name" value="Methyl-accepting chemotaxis protein"/>
    <property type="match status" value="1"/>
</dbReference>
<dbReference type="PROSITE" id="PS50111">
    <property type="entry name" value="CHEMOTAXIS_TRANSDUC_2"/>
    <property type="match status" value="1"/>
</dbReference>
<evidence type="ECO:0000256" key="11">
    <source>
        <dbReference type="SAM" id="MobiDB-lite"/>
    </source>
</evidence>
<feature type="compositionally biased region" description="Low complexity" evidence="11">
    <location>
        <begin position="872"/>
        <end position="903"/>
    </location>
</feature>
<evidence type="ECO:0000313" key="15">
    <source>
        <dbReference type="Proteomes" id="UP000011508"/>
    </source>
</evidence>
<dbReference type="PANTHER" id="PTHR32089:SF112">
    <property type="entry name" value="LYSOZYME-LIKE PROTEIN-RELATED"/>
    <property type="match status" value="1"/>
</dbReference>
<name>M0I9Y9_9EURY</name>
<protein>
    <submittedName>
        <fullName evidence="14">Transducer protein Htr39</fullName>
    </submittedName>
</protein>
<comment type="similarity">
    <text evidence="8">Belongs to the methyl-accepting chemotaxis (MCP) protein family.</text>
</comment>
<keyword evidence="10" id="KW-0175">Coiled coil</keyword>
<dbReference type="GO" id="GO:0007165">
    <property type="term" value="P:signal transduction"/>
    <property type="evidence" value="ECO:0007669"/>
    <property type="project" value="UniProtKB-KW"/>
</dbReference>
<feature type="compositionally biased region" description="Low complexity" evidence="11">
    <location>
        <begin position="946"/>
        <end position="963"/>
    </location>
</feature>
<dbReference type="Pfam" id="PF02743">
    <property type="entry name" value="dCache_1"/>
    <property type="match status" value="1"/>
</dbReference>
<feature type="region of interest" description="Disordered" evidence="11">
    <location>
        <begin position="930"/>
        <end position="981"/>
    </location>
</feature>
<dbReference type="SMART" id="SM00283">
    <property type="entry name" value="MA"/>
    <property type="match status" value="1"/>
</dbReference>
<dbReference type="GO" id="GO:0005886">
    <property type="term" value="C:plasma membrane"/>
    <property type="evidence" value="ECO:0007669"/>
    <property type="project" value="UniProtKB-SubCell"/>
</dbReference>
<evidence type="ECO:0000256" key="6">
    <source>
        <dbReference type="ARBA" id="ARBA00023136"/>
    </source>
</evidence>
<feature type="region of interest" description="Disordered" evidence="11">
    <location>
        <begin position="862"/>
        <end position="903"/>
    </location>
</feature>
<evidence type="ECO:0000256" key="9">
    <source>
        <dbReference type="PROSITE-ProRule" id="PRU00284"/>
    </source>
</evidence>
<evidence type="ECO:0000313" key="14">
    <source>
        <dbReference type="EMBL" id="ELZ93620.1"/>
    </source>
</evidence>
<evidence type="ECO:0000259" key="12">
    <source>
        <dbReference type="PROSITE" id="PS50111"/>
    </source>
</evidence>
<dbReference type="OrthoDB" id="8523at2157"/>
<dbReference type="Gene3D" id="3.30.450.20">
    <property type="entry name" value="PAS domain"/>
    <property type="match status" value="2"/>
</dbReference>
<evidence type="ECO:0000256" key="4">
    <source>
        <dbReference type="ARBA" id="ARBA00022692"/>
    </source>
</evidence>
<evidence type="ECO:0000256" key="1">
    <source>
        <dbReference type="ARBA" id="ARBA00004651"/>
    </source>
</evidence>
<dbReference type="CDD" id="cd11386">
    <property type="entry name" value="MCP_signal"/>
    <property type="match status" value="1"/>
</dbReference>
<keyword evidence="15" id="KW-1185">Reference proteome</keyword>
<dbReference type="AlphaFoldDB" id="M0I9Y9"/>
<gene>
    <name evidence="14" type="ORF">C441_08886</name>
</gene>
<accession>M0I9Y9</accession>
<feature type="domain" description="Methyl-accepting transducer" evidence="12">
    <location>
        <begin position="649"/>
        <end position="885"/>
    </location>
</feature>
<proteinExistence type="inferred from homology"/>
<comment type="subcellular location">
    <subcellularLocation>
        <location evidence="1">Cell membrane</location>
        <topology evidence="1">Multi-pass membrane protein</topology>
    </subcellularLocation>
</comment>
<dbReference type="PROSITE" id="PS50885">
    <property type="entry name" value="HAMP"/>
    <property type="match status" value="1"/>
</dbReference>
<keyword evidence="4" id="KW-0812">Transmembrane</keyword>
<organism evidence="14 15">
    <name type="scientific">Haloferax sulfurifontis ATCC BAA-897</name>
    <dbReference type="NCBI Taxonomy" id="662480"/>
    <lineage>
        <taxon>Archaea</taxon>
        <taxon>Methanobacteriati</taxon>
        <taxon>Methanobacteriota</taxon>
        <taxon>Stenosarchaea group</taxon>
        <taxon>Halobacteria</taxon>
        <taxon>Halobacteriales</taxon>
        <taxon>Haloferacaceae</taxon>
        <taxon>Haloferax</taxon>
    </lineage>
</organism>
<keyword evidence="2" id="KW-1003">Cell membrane</keyword>
<dbReference type="SUPFAM" id="SSF58104">
    <property type="entry name" value="Methyl-accepting chemotaxis protein (MCP) signaling domain"/>
    <property type="match status" value="1"/>
</dbReference>
<comment type="caution">
    <text evidence="14">The sequence shown here is derived from an EMBL/GenBank/DDBJ whole genome shotgun (WGS) entry which is preliminary data.</text>
</comment>
<evidence type="ECO:0000256" key="10">
    <source>
        <dbReference type="SAM" id="Coils"/>
    </source>
</evidence>
<dbReference type="Pfam" id="PF00015">
    <property type="entry name" value="MCPsignal"/>
    <property type="match status" value="1"/>
</dbReference>
<feature type="coiled-coil region" evidence="10">
    <location>
        <begin position="720"/>
        <end position="747"/>
    </location>
</feature>
<keyword evidence="6" id="KW-0472">Membrane</keyword>
<evidence type="ECO:0000256" key="5">
    <source>
        <dbReference type="ARBA" id="ARBA00022989"/>
    </source>
</evidence>
<dbReference type="PANTHER" id="PTHR32089">
    <property type="entry name" value="METHYL-ACCEPTING CHEMOTAXIS PROTEIN MCPB"/>
    <property type="match status" value="1"/>
</dbReference>
<dbReference type="InterPro" id="IPR033479">
    <property type="entry name" value="dCache_1"/>
</dbReference>
<sequence>MKIRTKLIALCLAISLIPVSVVGVAGVQGMDSIGNYAQGQSEATLESQITGDLNHTVAARQEEIQNLLDARRIDALALADSAPVQNYEAARDGEMELVQEQSQAQLGYMALQMRATVETTKQSVLANQYGGQDWADLSPAQQQQVKDRVEARIAGTAGSGVQQSGTLSDAFYPGYVGSTGYAFILNGDLDFVVHHGLDDGVNTVEDTGITAFNQVPAEIESNAAVRDGEDWGIVEYEWEDTTQEGNPVEEKFVAYTYHEDFDWVLAPSVYYYELQTAAVADARGQINDSFRSYLETRAVTIDGEEHPAYDEVLFTDENGQGIVQATRTDDGIATESVADTSFADEAWFESATELQDGEIQVSEVTNVGGDAAVYVTAPVYRGGELAGTITLQFNFELLNTLIDDIQVGETGHLSIVSERGTLLTDSRESLGSVESEIARNVTAIVGQSGLTTHETTGDDDESARYFVGYAPLHFGNGQYELVATVPESDVTAPVEQLGQAMNDRADTARNVMLLLIVGIIAVVIGVGYVAARYFSEPIEALRDRAQSLARGRFDDDEDIDANDDELGELVEAFDDMQENLQRQVSALRTAGTELGDGNLDQNLRTDLPGEFGAIMSDLDTGIQKLQDGFVEVQSVADEFAAVSNETVSSAKEIESASQETARSVEEIAHGAEQQTERLQTVANEMNDLSATIEEVAASADGVVQSANQAVSLADEGREHAAEATDEISTIETEADEAVERVEALGEQVGEINEIVQLINDIAEQTDLLALNASIEAARAGEAGEGFAVVANEIKALAKEASQATDEVEAQIDEVRDRADDTVDDMQSMQESVESGSETIGDAIEMFDHISGAIREAEHGVEEISQATENQAVSTEEVVSMVDDVSSVSEETTSETATVSAATEEQTAAINEVTRNIRQVSESAQSLNDLVGRFDVGNGGGSDRGGDAPAAAGTTPDGSPPAGSQAVADGSGEGSSVPSADD</sequence>
<keyword evidence="3" id="KW-0145">Chemotaxis</keyword>
<dbReference type="Gene3D" id="6.10.340.10">
    <property type="match status" value="1"/>
</dbReference>
<feature type="domain" description="HAMP" evidence="13">
    <location>
        <begin position="532"/>
        <end position="585"/>
    </location>
</feature>
<feature type="coiled-coil region" evidence="10">
    <location>
        <begin position="790"/>
        <end position="831"/>
    </location>
</feature>
<evidence type="ECO:0000259" key="13">
    <source>
        <dbReference type="PROSITE" id="PS50885"/>
    </source>
</evidence>
<evidence type="ECO:0000256" key="3">
    <source>
        <dbReference type="ARBA" id="ARBA00022500"/>
    </source>
</evidence>
<keyword evidence="5" id="KW-1133">Transmembrane helix</keyword>
<dbReference type="InterPro" id="IPR003660">
    <property type="entry name" value="HAMP_dom"/>
</dbReference>
<dbReference type="Pfam" id="PF00672">
    <property type="entry name" value="HAMP"/>
    <property type="match status" value="1"/>
</dbReference>
<dbReference type="InterPro" id="IPR004089">
    <property type="entry name" value="MCPsignal_dom"/>
</dbReference>
<reference evidence="14 15" key="1">
    <citation type="journal article" date="2014" name="PLoS Genet.">
        <title>Phylogenetically driven sequencing of extremely halophilic archaea reveals strategies for static and dynamic osmo-response.</title>
        <authorList>
            <person name="Becker E.A."/>
            <person name="Seitzer P.M."/>
            <person name="Tritt A."/>
            <person name="Larsen D."/>
            <person name="Krusor M."/>
            <person name="Yao A.I."/>
            <person name="Wu D."/>
            <person name="Madern D."/>
            <person name="Eisen J.A."/>
            <person name="Darling A.E."/>
            <person name="Facciotti M.T."/>
        </authorList>
    </citation>
    <scope>NUCLEOTIDE SEQUENCE [LARGE SCALE GENOMIC DNA]</scope>
    <source>
        <strain evidence="14 15">ATCC BAA-897</strain>
    </source>
</reference>
<keyword evidence="7 9" id="KW-0807">Transducer</keyword>
<dbReference type="SMART" id="SM00304">
    <property type="entry name" value="HAMP"/>
    <property type="match status" value="2"/>
</dbReference>
<dbReference type="EMBL" id="AOLM01000017">
    <property type="protein sequence ID" value="ELZ93620.1"/>
    <property type="molecule type" value="Genomic_DNA"/>
</dbReference>
<dbReference type="Proteomes" id="UP000011508">
    <property type="component" value="Unassembled WGS sequence"/>
</dbReference>
<dbReference type="CDD" id="cd06225">
    <property type="entry name" value="HAMP"/>
    <property type="match status" value="1"/>
</dbReference>
<evidence type="ECO:0000256" key="8">
    <source>
        <dbReference type="ARBA" id="ARBA00029447"/>
    </source>
</evidence>
<dbReference type="GO" id="GO:0006935">
    <property type="term" value="P:chemotaxis"/>
    <property type="evidence" value="ECO:0007669"/>
    <property type="project" value="UniProtKB-KW"/>
</dbReference>
<evidence type="ECO:0000256" key="7">
    <source>
        <dbReference type="ARBA" id="ARBA00023224"/>
    </source>
</evidence>